<evidence type="ECO:0000256" key="1">
    <source>
        <dbReference type="ARBA" id="ARBA00007557"/>
    </source>
</evidence>
<proteinExistence type="inferred from homology"/>
<name>A0A372MEB7_9SPIR</name>
<dbReference type="SMART" id="SM00893">
    <property type="entry name" value="ETF"/>
    <property type="match status" value="1"/>
</dbReference>
<dbReference type="GO" id="GO:0009055">
    <property type="term" value="F:electron transfer activity"/>
    <property type="evidence" value="ECO:0007669"/>
    <property type="project" value="InterPro"/>
</dbReference>
<sequence>MHSIVLIKQVPQTSDVQMDKETGTMIRSGSTSILNPLDVYALETALQIKDRNGGRVTVITMGPASAVKVLKEAIAMGCDDVYHLNDRAFAGSDTWATSYVLAKAIEKIGIPDLVITGERATDGDTAQVGPAVASWLDLPVLTYVASIENLTSDSLIVERLIEEGYQRVQSPLPALLTVVKEIAEPRLPTLRGKKRAMATNIVTWSASDLDADQAFMGLRGSPTRVVKIATPKVSRQCRMVKVEDDDSLIEAVDQLFTFLEERDLLGGLNA</sequence>
<keyword evidence="6" id="KW-1185">Reference proteome</keyword>
<dbReference type="PANTHER" id="PTHR21294">
    <property type="entry name" value="ELECTRON TRANSFER FLAVOPROTEIN BETA-SUBUNIT"/>
    <property type="match status" value="1"/>
</dbReference>
<dbReference type="PROSITE" id="PS01065">
    <property type="entry name" value="ETF_BETA"/>
    <property type="match status" value="1"/>
</dbReference>
<dbReference type="InterPro" id="IPR033948">
    <property type="entry name" value="ETF_beta_N"/>
</dbReference>
<evidence type="ECO:0000256" key="2">
    <source>
        <dbReference type="ARBA" id="ARBA00022982"/>
    </source>
</evidence>
<evidence type="ECO:0000259" key="4">
    <source>
        <dbReference type="SMART" id="SM00893"/>
    </source>
</evidence>
<dbReference type="RefSeq" id="WP_117331210.1">
    <property type="nucleotide sequence ID" value="NZ_QUWK01000013.1"/>
</dbReference>
<dbReference type="InterPro" id="IPR014729">
    <property type="entry name" value="Rossmann-like_a/b/a_fold"/>
</dbReference>
<evidence type="ECO:0000313" key="5">
    <source>
        <dbReference type="EMBL" id="RFU94102.1"/>
    </source>
</evidence>
<reference evidence="5 6" key="2">
    <citation type="submission" date="2018-09" db="EMBL/GenBank/DDBJ databases">
        <title>Genome of Sphaerochaeta halotolerans strain 4-11.</title>
        <authorList>
            <person name="Nazina T.N."/>
            <person name="Sokolova D.S."/>
        </authorList>
    </citation>
    <scope>NUCLEOTIDE SEQUENCE [LARGE SCALE GENOMIC DNA]</scope>
    <source>
        <strain evidence="5 6">4-11</strain>
    </source>
</reference>
<dbReference type="AlphaFoldDB" id="A0A372MEB7"/>
<dbReference type="Proteomes" id="UP000264002">
    <property type="component" value="Unassembled WGS sequence"/>
</dbReference>
<dbReference type="Pfam" id="PF01012">
    <property type="entry name" value="ETF"/>
    <property type="match status" value="1"/>
</dbReference>
<evidence type="ECO:0000256" key="3">
    <source>
        <dbReference type="ARBA" id="ARBA00040635"/>
    </source>
</evidence>
<evidence type="ECO:0000313" key="6">
    <source>
        <dbReference type="Proteomes" id="UP000264002"/>
    </source>
</evidence>
<dbReference type="Gene3D" id="3.40.50.620">
    <property type="entry name" value="HUPs"/>
    <property type="match status" value="1"/>
</dbReference>
<organism evidence="5 6">
    <name type="scientific">Sphaerochaeta halotolerans</name>
    <dbReference type="NCBI Taxonomy" id="2293840"/>
    <lineage>
        <taxon>Bacteria</taxon>
        <taxon>Pseudomonadati</taxon>
        <taxon>Spirochaetota</taxon>
        <taxon>Spirochaetia</taxon>
        <taxon>Spirochaetales</taxon>
        <taxon>Sphaerochaetaceae</taxon>
        <taxon>Sphaerochaeta</taxon>
    </lineage>
</organism>
<protein>
    <recommendedName>
        <fullName evidence="3">Protein FixA</fullName>
    </recommendedName>
</protein>
<gene>
    <name evidence="5" type="ORF">DYP60_11365</name>
</gene>
<feature type="domain" description="Electron transfer flavoprotein alpha/beta-subunit N-terminal" evidence="4">
    <location>
        <begin position="22"/>
        <end position="213"/>
    </location>
</feature>
<keyword evidence="2" id="KW-0813">Transport</keyword>
<reference evidence="6" key="1">
    <citation type="submission" date="2018-08" db="EMBL/GenBank/DDBJ databases">
        <authorList>
            <person name="Grouzdev D.S."/>
            <person name="Krutkina M.S."/>
        </authorList>
    </citation>
    <scope>NUCLEOTIDE SEQUENCE [LARGE SCALE GENOMIC DNA]</scope>
    <source>
        <strain evidence="6">4-11</strain>
    </source>
</reference>
<dbReference type="SUPFAM" id="SSF52402">
    <property type="entry name" value="Adenine nucleotide alpha hydrolases-like"/>
    <property type="match status" value="1"/>
</dbReference>
<comment type="similarity">
    <text evidence="1">Belongs to the ETF beta-subunit/FixA family.</text>
</comment>
<accession>A0A372MEB7</accession>
<dbReference type="PANTHER" id="PTHR21294:SF17">
    <property type="entry name" value="PROTEIN FIXA"/>
    <property type="match status" value="1"/>
</dbReference>
<dbReference type="InterPro" id="IPR000049">
    <property type="entry name" value="ET-Flavoprotein_bsu_CS"/>
</dbReference>
<comment type="caution">
    <text evidence="5">The sequence shown here is derived from an EMBL/GenBank/DDBJ whole genome shotgun (WGS) entry which is preliminary data.</text>
</comment>
<keyword evidence="2" id="KW-0249">Electron transport</keyword>
<dbReference type="EMBL" id="QUWK01000013">
    <property type="protein sequence ID" value="RFU94102.1"/>
    <property type="molecule type" value="Genomic_DNA"/>
</dbReference>
<dbReference type="PIRSF" id="PIRSF000090">
    <property type="entry name" value="Beta-ETF"/>
    <property type="match status" value="1"/>
</dbReference>
<dbReference type="InterPro" id="IPR012255">
    <property type="entry name" value="ETF_b"/>
</dbReference>
<dbReference type="CDD" id="cd01714">
    <property type="entry name" value="ETF_beta"/>
    <property type="match status" value="1"/>
</dbReference>
<dbReference type="InterPro" id="IPR014730">
    <property type="entry name" value="ETF_a/b_N"/>
</dbReference>